<evidence type="ECO:0000313" key="1">
    <source>
        <dbReference type="EMBL" id="PSJ56485.1"/>
    </source>
</evidence>
<gene>
    <name evidence="1" type="ORF">C7I85_24735</name>
</gene>
<evidence type="ECO:0000313" key="2">
    <source>
        <dbReference type="Proteomes" id="UP000240653"/>
    </source>
</evidence>
<sequence>MLKVVARAAHKHASGSVPRLQNVLHWRFHGLIIQLLIGLEEAVAEAAAGRFAPVDFGLSVF</sequence>
<proteinExistence type="predicted"/>
<reference evidence="1 2" key="1">
    <citation type="submission" date="2018-03" db="EMBL/GenBank/DDBJ databases">
        <title>The draft genome of Mesorhizobium soli JCM 19897.</title>
        <authorList>
            <person name="Li L."/>
            <person name="Liu L."/>
            <person name="Liang L."/>
            <person name="Wang T."/>
            <person name="Zhang X."/>
        </authorList>
    </citation>
    <scope>NUCLEOTIDE SEQUENCE [LARGE SCALE GENOMIC DNA]</scope>
    <source>
        <strain evidence="1 2">JCM 19897</strain>
    </source>
</reference>
<dbReference type="Proteomes" id="UP000240653">
    <property type="component" value="Unassembled WGS sequence"/>
</dbReference>
<comment type="caution">
    <text evidence="1">The sequence shown here is derived from an EMBL/GenBank/DDBJ whole genome shotgun (WGS) entry which is preliminary data.</text>
</comment>
<keyword evidence="2" id="KW-1185">Reference proteome</keyword>
<dbReference type="AlphaFoldDB" id="A0A2P7S1X8"/>
<organism evidence="1 2">
    <name type="scientific">Pseudaminobacter soli</name>
    <name type="common">ex Li et al. 2025</name>
    <dbReference type="NCBI Taxonomy" id="1295366"/>
    <lineage>
        <taxon>Bacteria</taxon>
        <taxon>Pseudomonadati</taxon>
        <taxon>Pseudomonadota</taxon>
        <taxon>Alphaproteobacteria</taxon>
        <taxon>Hyphomicrobiales</taxon>
        <taxon>Phyllobacteriaceae</taxon>
        <taxon>Pseudaminobacter</taxon>
    </lineage>
</organism>
<dbReference type="EMBL" id="PXYL01000018">
    <property type="protein sequence ID" value="PSJ56485.1"/>
    <property type="molecule type" value="Genomic_DNA"/>
</dbReference>
<protein>
    <submittedName>
        <fullName evidence="1">Uncharacterized protein</fullName>
    </submittedName>
</protein>
<accession>A0A2P7S1X8</accession>
<name>A0A2P7S1X8_9HYPH</name>